<dbReference type="Pfam" id="PF08843">
    <property type="entry name" value="AbiEii"/>
    <property type="match status" value="1"/>
</dbReference>
<protein>
    <submittedName>
        <fullName evidence="1">Nucleotidyl transferase AbiEii/AbiGii toxin family protein</fullName>
    </submittedName>
</protein>
<dbReference type="EMBL" id="JABVEC010000006">
    <property type="protein sequence ID" value="MBC6466009.1"/>
    <property type="molecule type" value="Genomic_DNA"/>
</dbReference>
<proteinExistence type="predicted"/>
<evidence type="ECO:0000313" key="2">
    <source>
        <dbReference type="Proteomes" id="UP000805614"/>
    </source>
</evidence>
<keyword evidence="2" id="KW-1185">Reference proteome</keyword>
<reference evidence="1 2" key="1">
    <citation type="submission" date="2020-06" db="EMBL/GenBank/DDBJ databases">
        <title>Actinomadura xiongansis sp. nov., isolated from soil of Baiyangdian.</title>
        <authorList>
            <person name="Zhang X."/>
        </authorList>
    </citation>
    <scope>NUCLEOTIDE SEQUENCE [LARGE SCALE GENOMIC DNA]</scope>
    <source>
        <strain evidence="1 2">HBUM206468</strain>
    </source>
</reference>
<organism evidence="1 2">
    <name type="scientific">Actinomadura alba</name>
    <dbReference type="NCBI Taxonomy" id="406431"/>
    <lineage>
        <taxon>Bacteria</taxon>
        <taxon>Bacillati</taxon>
        <taxon>Actinomycetota</taxon>
        <taxon>Actinomycetes</taxon>
        <taxon>Streptosporangiales</taxon>
        <taxon>Thermomonosporaceae</taxon>
        <taxon>Actinomadura</taxon>
    </lineage>
</organism>
<comment type="caution">
    <text evidence="1">The sequence shown here is derived from an EMBL/GenBank/DDBJ whole genome shotgun (WGS) entry which is preliminary data.</text>
</comment>
<accession>A0ABR7LME9</accession>
<dbReference type="GO" id="GO:0016740">
    <property type="term" value="F:transferase activity"/>
    <property type="evidence" value="ECO:0007669"/>
    <property type="project" value="UniProtKB-KW"/>
</dbReference>
<dbReference type="InterPro" id="IPR014942">
    <property type="entry name" value="AbiEii"/>
</dbReference>
<keyword evidence="1" id="KW-0808">Transferase</keyword>
<gene>
    <name evidence="1" type="ORF">HKK74_10930</name>
</gene>
<dbReference type="Proteomes" id="UP000805614">
    <property type="component" value="Unassembled WGS sequence"/>
</dbReference>
<evidence type="ECO:0000313" key="1">
    <source>
        <dbReference type="EMBL" id="MBC6466009.1"/>
    </source>
</evidence>
<name>A0ABR7LME9_9ACTN</name>
<sequence>MTAFQIQVARLFFSLPESEGFLLAGAGALLAQGLTHRSTEDLDFFGGQGEVSISAAADALRSAAEDRGWESAVIRKFDTFCRLEISAAERLVVDLAVDSPPVRAPRITVLGPPFDPVELAARKMLALFGRAEPRDFADVFQLAQRFGKEPLLAGAAELDRGFHREILAQILRSLAHIEDARLPVGLTRVPELRAFFAAWADELDGA</sequence>